<keyword evidence="7 10" id="KW-0443">Lipid metabolism</keyword>
<dbReference type="GO" id="GO:0080019">
    <property type="term" value="F:alcohol-forming very long-chain fatty acyl-CoA reductase activity"/>
    <property type="evidence" value="ECO:0007669"/>
    <property type="project" value="InterPro"/>
</dbReference>
<feature type="transmembrane region" description="Helical" evidence="10">
    <location>
        <begin position="539"/>
        <end position="563"/>
    </location>
</feature>
<dbReference type="FunFam" id="3.40.50.720:FF:000143">
    <property type="entry name" value="Fatty acyl-CoA reductase"/>
    <property type="match status" value="1"/>
</dbReference>
<evidence type="ECO:0000256" key="4">
    <source>
        <dbReference type="ARBA" id="ARBA00022692"/>
    </source>
</evidence>
<dbReference type="OrthoDB" id="429813at2759"/>
<feature type="domain" description="Thioester reductase (TE)" evidence="12">
    <location>
        <begin position="65"/>
        <end position="334"/>
    </location>
</feature>
<keyword evidence="6 10" id="KW-1133">Transmembrane helix</keyword>
<comment type="catalytic activity">
    <reaction evidence="9 10">
        <text>a long-chain fatty acyl-CoA + 2 NADPH + 2 H(+) = a long-chain primary fatty alcohol + 2 NADP(+) + CoA</text>
        <dbReference type="Rhea" id="RHEA:52716"/>
        <dbReference type="ChEBI" id="CHEBI:15378"/>
        <dbReference type="ChEBI" id="CHEBI:57287"/>
        <dbReference type="ChEBI" id="CHEBI:57783"/>
        <dbReference type="ChEBI" id="CHEBI:58349"/>
        <dbReference type="ChEBI" id="CHEBI:77396"/>
        <dbReference type="ChEBI" id="CHEBI:83139"/>
        <dbReference type="EC" id="1.2.1.84"/>
    </reaction>
</comment>
<evidence type="ECO:0000259" key="12">
    <source>
        <dbReference type="Pfam" id="PF07993"/>
    </source>
</evidence>
<dbReference type="RefSeq" id="XP_030756630.1">
    <property type="nucleotide sequence ID" value="XM_030900770.1"/>
</dbReference>
<dbReference type="CDD" id="cd09071">
    <property type="entry name" value="FAR_C"/>
    <property type="match status" value="1"/>
</dbReference>
<dbReference type="RefSeq" id="XP_030756632.1">
    <property type="nucleotide sequence ID" value="XM_030900772.1"/>
</dbReference>
<keyword evidence="10" id="KW-0560">Oxidoreductase</keyword>
<evidence type="ECO:0000313" key="14">
    <source>
        <dbReference type="RefSeq" id="XP_030756630.1"/>
    </source>
</evidence>
<keyword evidence="8 10" id="KW-0472">Membrane</keyword>
<dbReference type="InterPro" id="IPR036291">
    <property type="entry name" value="NAD(P)-bd_dom_sf"/>
</dbReference>
<accession>A0A6J2XZZ8</accession>
<dbReference type="RefSeq" id="XP_030756631.1">
    <property type="nucleotide sequence ID" value="XM_030900771.1"/>
</dbReference>
<evidence type="ECO:0000256" key="8">
    <source>
        <dbReference type="ARBA" id="ARBA00023136"/>
    </source>
</evidence>
<dbReference type="GeneID" id="115882579"/>
<keyword evidence="4 10" id="KW-0812">Transmembrane</keyword>
<dbReference type="GO" id="GO:0005777">
    <property type="term" value="C:peroxisome"/>
    <property type="evidence" value="ECO:0007669"/>
    <property type="project" value="TreeGrafter"/>
</dbReference>
<evidence type="ECO:0000256" key="9">
    <source>
        <dbReference type="ARBA" id="ARBA00052530"/>
    </source>
</evidence>
<feature type="transmembrane region" description="Helical" evidence="10">
    <location>
        <begin position="515"/>
        <end position="533"/>
    </location>
</feature>
<organism evidence="13 15">
    <name type="scientific">Sitophilus oryzae</name>
    <name type="common">Rice weevil</name>
    <name type="synonym">Curculio oryzae</name>
    <dbReference type="NCBI Taxonomy" id="7048"/>
    <lineage>
        <taxon>Eukaryota</taxon>
        <taxon>Metazoa</taxon>
        <taxon>Ecdysozoa</taxon>
        <taxon>Arthropoda</taxon>
        <taxon>Hexapoda</taxon>
        <taxon>Insecta</taxon>
        <taxon>Pterygota</taxon>
        <taxon>Neoptera</taxon>
        <taxon>Endopterygota</taxon>
        <taxon>Coleoptera</taxon>
        <taxon>Polyphaga</taxon>
        <taxon>Cucujiformia</taxon>
        <taxon>Curculionidae</taxon>
        <taxon>Dryophthorinae</taxon>
        <taxon>Sitophilus</taxon>
    </lineage>
</organism>
<dbReference type="InterPro" id="IPR013120">
    <property type="entry name" value="FAR_NAD-bd"/>
</dbReference>
<dbReference type="Pfam" id="PF03015">
    <property type="entry name" value="Sterile"/>
    <property type="match status" value="1"/>
</dbReference>
<keyword evidence="5 10" id="KW-0521">NADP</keyword>
<dbReference type="PANTHER" id="PTHR11011">
    <property type="entry name" value="MALE STERILITY PROTEIN 2-RELATED"/>
    <property type="match status" value="1"/>
</dbReference>
<reference evidence="14 15" key="1">
    <citation type="submission" date="2025-04" db="UniProtKB">
        <authorList>
            <consortium name="RefSeq"/>
        </authorList>
    </citation>
    <scope>IDENTIFICATION</scope>
    <source>
        <tissue evidence="14 15">Gonads</tissue>
    </source>
</reference>
<proteinExistence type="inferred from homology"/>
<dbReference type="InterPro" id="IPR026055">
    <property type="entry name" value="FAR"/>
</dbReference>
<name>A0A6J2XZZ8_SITOR</name>
<evidence type="ECO:0000256" key="3">
    <source>
        <dbReference type="ARBA" id="ARBA00022516"/>
    </source>
</evidence>
<evidence type="ECO:0000256" key="6">
    <source>
        <dbReference type="ARBA" id="ARBA00022989"/>
    </source>
</evidence>
<dbReference type="Pfam" id="PF07993">
    <property type="entry name" value="NAD_binding_4"/>
    <property type="match status" value="1"/>
</dbReference>
<evidence type="ECO:0000313" key="13">
    <source>
        <dbReference type="Proteomes" id="UP000504635"/>
    </source>
</evidence>
<dbReference type="SUPFAM" id="SSF51735">
    <property type="entry name" value="NAD(P)-binding Rossmann-fold domains"/>
    <property type="match status" value="1"/>
</dbReference>
<dbReference type="PANTHER" id="PTHR11011:SF60">
    <property type="entry name" value="FATTY ACYL-COA REDUCTASE-RELATED"/>
    <property type="match status" value="1"/>
</dbReference>
<feature type="transmembrane region" description="Helical" evidence="10">
    <location>
        <begin position="396"/>
        <end position="419"/>
    </location>
</feature>
<dbReference type="GO" id="GO:0102965">
    <property type="term" value="F:alcohol-forming long-chain fatty acyl-CoA reductase activity"/>
    <property type="evidence" value="ECO:0007669"/>
    <property type="project" value="UniProtKB-EC"/>
</dbReference>
<dbReference type="Proteomes" id="UP000504635">
    <property type="component" value="Unplaced"/>
</dbReference>
<keyword evidence="13" id="KW-1185">Reference proteome</keyword>
<evidence type="ECO:0000313" key="16">
    <source>
        <dbReference type="RefSeq" id="XP_030756632.1"/>
    </source>
</evidence>
<evidence type="ECO:0000256" key="1">
    <source>
        <dbReference type="ARBA" id="ARBA00004141"/>
    </source>
</evidence>
<dbReference type="KEGG" id="soy:115882579"/>
<evidence type="ECO:0000256" key="7">
    <source>
        <dbReference type="ARBA" id="ARBA00023098"/>
    </source>
</evidence>
<evidence type="ECO:0000256" key="10">
    <source>
        <dbReference type="RuleBase" id="RU363097"/>
    </source>
</evidence>
<dbReference type="CDD" id="cd05236">
    <property type="entry name" value="FAR-N_SDR_e"/>
    <property type="match status" value="1"/>
</dbReference>
<dbReference type="Gene3D" id="3.40.50.720">
    <property type="entry name" value="NAD(P)-binding Rossmann-like Domain"/>
    <property type="match status" value="1"/>
</dbReference>
<protein>
    <recommendedName>
        <fullName evidence="10">Fatty acyl-CoA reductase</fullName>
        <ecNumber evidence="10">1.2.1.84</ecNumber>
    </recommendedName>
</protein>
<dbReference type="GO" id="GO:0035336">
    <property type="term" value="P:long-chain fatty-acyl-CoA metabolic process"/>
    <property type="evidence" value="ECO:0007669"/>
    <property type="project" value="TreeGrafter"/>
</dbReference>
<feature type="domain" description="Fatty acyl-CoA reductase C-terminal" evidence="11">
    <location>
        <begin position="406"/>
        <end position="496"/>
    </location>
</feature>
<comment type="function">
    <text evidence="10">Catalyzes the reduction of fatty acyl-CoA to fatty alcohols.</text>
</comment>
<dbReference type="InterPro" id="IPR033640">
    <property type="entry name" value="FAR_C"/>
</dbReference>
<evidence type="ECO:0000256" key="5">
    <source>
        <dbReference type="ARBA" id="ARBA00022857"/>
    </source>
</evidence>
<keyword evidence="3 10" id="KW-0444">Lipid biosynthesis</keyword>
<evidence type="ECO:0000313" key="15">
    <source>
        <dbReference type="RefSeq" id="XP_030756631.1"/>
    </source>
</evidence>
<evidence type="ECO:0000259" key="11">
    <source>
        <dbReference type="Pfam" id="PF03015"/>
    </source>
</evidence>
<dbReference type="EC" id="1.2.1.84" evidence="10"/>
<comment type="similarity">
    <text evidence="2 10">Belongs to the fatty acyl-CoA reductase family.</text>
</comment>
<dbReference type="GO" id="GO:0016020">
    <property type="term" value="C:membrane"/>
    <property type="evidence" value="ECO:0007669"/>
    <property type="project" value="UniProtKB-SubCell"/>
</dbReference>
<sequence>MLDKKKIPVVFRKDLPSDLEKIKYGHYIRDDWDYPIHLYLKENDIRVDENGSEIVKFLKGKCVLITGATGFLGKSLIEKLLRSCKDIDTIYIVVRAKKGKNIEERVNELLDNWVFCRLADIVPDFRKKVVGINGNFEESDLGLCEKSRNLIADKVNIIFHVAATVRFDEKIKTAVAVNIKGTREMVKIAKSCKKLDVFTYVSSAFSNCHEMEIEEKFYEPLMDPDTLIELTDRFSDDVLDKITPGLLGSTPNTYTFTKQIAESIIKREAIGLPVCMQRPSIVIASVREPIRSWVDNIYGPVGLIQGTAIGLLHVMLGDPEKAADLVPVDYVINNCIAASYKTAKEKSTSEIQIFNFTRSKTNELKWKNLILCSDQGCKVGSTHILWKHFFIFTKNVFFYSLLFFLFHNVPGYIADFFAVKMGKKPLLGKAYEKIAKFSSVLAYFTLREWTFDYSNTVSLWESLNETDKKNFAFDMSSINWVDYFDTYLVAMREFLIMDPLDSLKEGRIFMRRATIFHYVFVSIVTGLSIYFCLKSIFCFIPLGIIFCIIYYNYSLYTSSTLYIKNKLSKK</sequence>
<comment type="subcellular location">
    <subcellularLocation>
        <location evidence="1">Membrane</location>
        <topology evidence="1">Multi-pass membrane protein</topology>
    </subcellularLocation>
</comment>
<gene>
    <name evidence="14 15 16" type="primary">LOC115882579</name>
</gene>
<evidence type="ECO:0000256" key="2">
    <source>
        <dbReference type="ARBA" id="ARBA00005928"/>
    </source>
</evidence>
<dbReference type="AlphaFoldDB" id="A0A6J2XZZ8"/>